<dbReference type="Gene3D" id="1.20.1070.10">
    <property type="entry name" value="Rhodopsin 7-helix transmembrane proteins"/>
    <property type="match status" value="1"/>
</dbReference>
<feature type="compositionally biased region" description="Low complexity" evidence="5">
    <location>
        <begin position="449"/>
        <end position="459"/>
    </location>
</feature>
<evidence type="ECO:0000256" key="4">
    <source>
        <dbReference type="ARBA" id="ARBA00023136"/>
    </source>
</evidence>
<dbReference type="PANTHER" id="PTHR23112">
    <property type="entry name" value="G PROTEIN-COUPLED RECEPTOR 157-RELATED"/>
    <property type="match status" value="1"/>
</dbReference>
<name>A0A8H3AJQ0_9AGAM</name>
<comment type="caution">
    <text evidence="7">The sequence shown here is derived from an EMBL/GenBank/DDBJ whole genome shotgun (WGS) entry which is preliminary data.</text>
</comment>
<feature type="transmembrane region" description="Helical" evidence="6">
    <location>
        <begin position="124"/>
        <end position="144"/>
    </location>
</feature>
<dbReference type="GO" id="GO:0004930">
    <property type="term" value="F:G protein-coupled receptor activity"/>
    <property type="evidence" value="ECO:0007669"/>
    <property type="project" value="TreeGrafter"/>
</dbReference>
<dbReference type="PANTHER" id="PTHR23112:SF37">
    <property type="entry name" value="G PROTEIN-COUPLED RECEPTOR GPR1"/>
    <property type="match status" value="1"/>
</dbReference>
<dbReference type="GO" id="GO:0007189">
    <property type="term" value="P:adenylate cyclase-activating G protein-coupled receptor signaling pathway"/>
    <property type="evidence" value="ECO:0007669"/>
    <property type="project" value="TreeGrafter"/>
</dbReference>
<dbReference type="SUPFAM" id="SSF81321">
    <property type="entry name" value="Family A G protein-coupled receptor-like"/>
    <property type="match status" value="1"/>
</dbReference>
<feature type="compositionally biased region" description="Basic and acidic residues" evidence="5">
    <location>
        <begin position="460"/>
        <end position="478"/>
    </location>
</feature>
<protein>
    <recommendedName>
        <fullName evidence="9">Glucose receptor Git3 N-terminal domain-containing protein</fullName>
    </recommendedName>
</protein>
<organism evidence="7 8">
    <name type="scientific">Rhizoctonia solani</name>
    <dbReference type="NCBI Taxonomy" id="456999"/>
    <lineage>
        <taxon>Eukaryota</taxon>
        <taxon>Fungi</taxon>
        <taxon>Dikarya</taxon>
        <taxon>Basidiomycota</taxon>
        <taxon>Agaricomycotina</taxon>
        <taxon>Agaricomycetes</taxon>
        <taxon>Cantharellales</taxon>
        <taxon>Ceratobasidiaceae</taxon>
        <taxon>Rhizoctonia</taxon>
    </lineage>
</organism>
<dbReference type="Proteomes" id="UP000663861">
    <property type="component" value="Unassembled WGS sequence"/>
</dbReference>
<evidence type="ECO:0000313" key="7">
    <source>
        <dbReference type="EMBL" id="CAE6425191.1"/>
    </source>
</evidence>
<evidence type="ECO:0000256" key="2">
    <source>
        <dbReference type="ARBA" id="ARBA00022692"/>
    </source>
</evidence>
<dbReference type="AlphaFoldDB" id="A0A8H3AJQ0"/>
<feature type="transmembrane region" description="Helical" evidence="6">
    <location>
        <begin position="358"/>
        <end position="379"/>
    </location>
</feature>
<keyword evidence="3 6" id="KW-1133">Transmembrane helix</keyword>
<feature type="compositionally biased region" description="Acidic residues" evidence="5">
    <location>
        <begin position="479"/>
        <end position="488"/>
    </location>
</feature>
<feature type="transmembrane region" description="Helical" evidence="6">
    <location>
        <begin position="319"/>
        <end position="338"/>
    </location>
</feature>
<proteinExistence type="predicted"/>
<comment type="subcellular location">
    <subcellularLocation>
        <location evidence="1">Membrane</location>
        <topology evidence="1">Multi-pass membrane protein</topology>
    </subcellularLocation>
</comment>
<reference evidence="7" key="1">
    <citation type="submission" date="2021-01" db="EMBL/GenBank/DDBJ databases">
        <authorList>
            <person name="Kaushik A."/>
        </authorList>
    </citation>
    <scope>NUCLEOTIDE SEQUENCE</scope>
    <source>
        <strain evidence="7">AG4-RS23</strain>
    </source>
</reference>
<sequence length="527" mass="57977">MSTSIDGAQIRERICHSKLELKHQIGMSAIVATGLASSLAVVILLGYVVRNHVQLRKLELTGPTKRSSHFFRTHVDFYMLSLLLADLLQGLGAVVNIEWIRGAECYCGSLCRAQGVIQTLGETGVAMSTLAISVHTFVVIFFSWHPPTGAAGARIWGTVIAFIWLYLSLCVSVGFAVNQKKVGSASAGVALEDFYAPTPFYCWIGQGYLIERIVFEYFWICFYCWIGQGYLIERIVFEYFWIWSAALSSIVLYSLLFLRMRGYISVDPRRWTHIRFHWRRTSSSDMSYVTGPGGVRLQAMATPSGRLVIKQETKDALKMLYYPLGYTILTLPLSIARWSTFNPSAPVLGRTPAETPFVATAIVVTIFGLSGVVNVIMFVSTRPNVLGFGARRQARADRLREKGPAGLSTFGSIGPTGRGMGSGSRSADSNGELPPHGVLVMQEITHSASGGPSPGSSPRRGVEHTKSGHTLRFDIHEDSEYDLSDVEEEAKKRGQDDEERSGSGIQPPEQAHHAPVLGERVYSSNAI</sequence>
<feature type="region of interest" description="Disordered" evidence="5">
    <location>
        <begin position="397"/>
        <end position="527"/>
    </location>
</feature>
<evidence type="ECO:0000256" key="5">
    <source>
        <dbReference type="SAM" id="MobiDB-lite"/>
    </source>
</evidence>
<dbReference type="GO" id="GO:0005886">
    <property type="term" value="C:plasma membrane"/>
    <property type="evidence" value="ECO:0007669"/>
    <property type="project" value="TreeGrafter"/>
</dbReference>
<evidence type="ECO:0000256" key="6">
    <source>
        <dbReference type="SAM" id="Phobius"/>
    </source>
</evidence>
<feature type="transmembrane region" description="Helical" evidence="6">
    <location>
        <begin position="239"/>
        <end position="260"/>
    </location>
</feature>
<keyword evidence="4 6" id="KW-0472">Membrane</keyword>
<feature type="transmembrane region" description="Helical" evidence="6">
    <location>
        <begin position="25"/>
        <end position="49"/>
    </location>
</feature>
<dbReference type="EMBL" id="CAJMWY010000274">
    <property type="protein sequence ID" value="CAE6425191.1"/>
    <property type="molecule type" value="Genomic_DNA"/>
</dbReference>
<keyword evidence="2 6" id="KW-0812">Transmembrane</keyword>
<feature type="transmembrane region" description="Helical" evidence="6">
    <location>
        <begin position="214"/>
        <end position="233"/>
    </location>
</feature>
<feature type="transmembrane region" description="Helical" evidence="6">
    <location>
        <begin position="156"/>
        <end position="177"/>
    </location>
</feature>
<evidence type="ECO:0000256" key="1">
    <source>
        <dbReference type="ARBA" id="ARBA00004141"/>
    </source>
</evidence>
<dbReference type="OrthoDB" id="2083at2759"/>
<evidence type="ECO:0000313" key="8">
    <source>
        <dbReference type="Proteomes" id="UP000663861"/>
    </source>
</evidence>
<accession>A0A8H3AJQ0</accession>
<evidence type="ECO:0000256" key="3">
    <source>
        <dbReference type="ARBA" id="ARBA00022989"/>
    </source>
</evidence>
<gene>
    <name evidence="7" type="ORF">RDB_LOCUS18579</name>
</gene>
<evidence type="ECO:0008006" key="9">
    <source>
        <dbReference type="Google" id="ProtNLM"/>
    </source>
</evidence>